<dbReference type="AlphaFoldDB" id="A0A2H4ZQM5"/>
<feature type="region of interest" description="Disordered" evidence="1">
    <location>
        <begin position="1"/>
        <end position="32"/>
    </location>
</feature>
<organism evidence="2">
    <name type="scientific">Paulinella longichromatophora</name>
    <dbReference type="NCBI Taxonomy" id="1708747"/>
    <lineage>
        <taxon>Eukaryota</taxon>
        <taxon>Sar</taxon>
        <taxon>Rhizaria</taxon>
        <taxon>Cercozoa</taxon>
        <taxon>Imbricatea</taxon>
        <taxon>Silicofilosea</taxon>
        <taxon>Euglyphida</taxon>
        <taxon>Paulinellidae</taxon>
        <taxon>Paulinella</taxon>
    </lineage>
</organism>
<keyword evidence="2" id="KW-0934">Plastid</keyword>
<evidence type="ECO:0000313" key="2">
    <source>
        <dbReference type="EMBL" id="AUG32824.1"/>
    </source>
</evidence>
<evidence type="ECO:0000256" key="1">
    <source>
        <dbReference type="SAM" id="MobiDB-lite"/>
    </source>
</evidence>
<reference evidence="2" key="1">
    <citation type="submission" date="2017-10" db="EMBL/GenBank/DDBJ databases">
        <title>Paulinella longichromatophora chromatophore genome.</title>
        <authorList>
            <person name="Lhee D."/>
            <person name="Yoon H.S."/>
        </authorList>
    </citation>
    <scope>NUCLEOTIDE SEQUENCE</scope>
</reference>
<name>A0A2H4ZQM5_9EUKA</name>
<accession>A0A2H4ZQM5</accession>
<proteinExistence type="predicted"/>
<sequence>MDQSNPEPNLIPNERRSQGGRASGNREPGGFRIRLSDNEMKAARAVQEAFGLRSTVAALGFAIRTVGRMLEEGTLDDLVLQQRNQTQRTEIKAEHMQGQTIRRDITRIRIQSEHRPDPFARPSRPISNILTDASIDIVESITTKKVGNTVPASLINKSCIDDCETTFTEQASNPNF</sequence>
<dbReference type="EMBL" id="MG264610">
    <property type="protein sequence ID" value="AUG32824.1"/>
    <property type="molecule type" value="Genomic_DNA"/>
</dbReference>
<protein>
    <submittedName>
        <fullName evidence="2">Uncharacterized protein</fullName>
    </submittedName>
</protein>
<geneLocation type="plastid" evidence="2"/>
<gene>
    <name evidence="2" type="ORF">PLO_854</name>
</gene>